<protein>
    <submittedName>
        <fullName evidence="2">Uncharacterized protein</fullName>
    </submittedName>
</protein>
<dbReference type="EMBL" id="PXOT01000014">
    <property type="protein sequence ID" value="PSG93867.1"/>
    <property type="molecule type" value="Genomic_DNA"/>
</dbReference>
<comment type="caution">
    <text evidence="2">The sequence shown here is derived from an EMBL/GenBank/DDBJ whole genome shotgun (WGS) entry which is preliminary data.</text>
</comment>
<dbReference type="RefSeq" id="WP_106676504.1">
    <property type="nucleotide sequence ID" value="NZ_JACHWV010000006.1"/>
</dbReference>
<name>A0A2T1NLU6_9FLAO</name>
<dbReference type="PROSITE" id="PS51257">
    <property type="entry name" value="PROKAR_LIPOPROTEIN"/>
    <property type="match status" value="1"/>
</dbReference>
<dbReference type="OrthoDB" id="1143207at2"/>
<reference evidence="2 3" key="1">
    <citation type="submission" date="2018-03" db="EMBL/GenBank/DDBJ databases">
        <title>Mesoflavibacter sp. HG37 and Mesoflavibacter sp. HG96 sp.nov., two marine bacteria isolated from seawater of Western Pacific Ocean.</title>
        <authorList>
            <person name="Cheng H."/>
            <person name="Wu Y.-H."/>
            <person name="Guo L.-L."/>
            <person name="Xu X.-W."/>
        </authorList>
    </citation>
    <scope>NUCLEOTIDE SEQUENCE [LARGE SCALE GENOMIC DNA]</scope>
    <source>
        <strain evidence="2 3">KCTC 42117</strain>
    </source>
</reference>
<evidence type="ECO:0000256" key="1">
    <source>
        <dbReference type="SAM" id="SignalP"/>
    </source>
</evidence>
<accession>A0A2T1NLU6</accession>
<dbReference type="Proteomes" id="UP000238430">
    <property type="component" value="Unassembled WGS sequence"/>
</dbReference>
<keyword evidence="3" id="KW-1185">Reference proteome</keyword>
<proteinExistence type="predicted"/>
<feature type="signal peptide" evidence="1">
    <location>
        <begin position="1"/>
        <end position="17"/>
    </location>
</feature>
<feature type="chain" id="PRO_5015697184" evidence="1">
    <location>
        <begin position="18"/>
        <end position="259"/>
    </location>
</feature>
<evidence type="ECO:0000313" key="2">
    <source>
        <dbReference type="EMBL" id="PSG93867.1"/>
    </source>
</evidence>
<organism evidence="2 3">
    <name type="scientific">Mesoflavibacter zeaxanthinifaciens subsp. sabulilitoris</name>
    <dbReference type="NCBI Taxonomy" id="1520893"/>
    <lineage>
        <taxon>Bacteria</taxon>
        <taxon>Pseudomonadati</taxon>
        <taxon>Bacteroidota</taxon>
        <taxon>Flavobacteriia</taxon>
        <taxon>Flavobacteriales</taxon>
        <taxon>Flavobacteriaceae</taxon>
        <taxon>Mesoflavibacter</taxon>
    </lineage>
</organism>
<keyword evidence="1" id="KW-0732">Signal</keyword>
<dbReference type="AlphaFoldDB" id="A0A2T1NLU6"/>
<evidence type="ECO:0000313" key="3">
    <source>
        <dbReference type="Proteomes" id="UP000238430"/>
    </source>
</evidence>
<sequence length="259" mass="30295">MKQLLILLAFVSSSCFAQEEITTTLIEKKSLKADWLVGIDNFEATYFIKNNTFKKATSKDTLNYSNFQLGQITSANAFNSLKINLFYSDFNTVIILDNRLAEVAKIDFNSTENYKNITHITTGFDNTIWIYNQDFQYLELFDFQTKKTRYKTIPVSSKVLDLTSNYNYCWLLTDNFLYCYNYFGSLVYKIPNTGFTKLQATKENLIIKTNDGLIYYNSKDQTQKEIKTSNMLINQFFVTNQILYIYTLNFLSKFQLKTD</sequence>
<gene>
    <name evidence="2" type="ORF">C7H61_01450</name>
</gene>